<dbReference type="InterPro" id="IPR025737">
    <property type="entry name" value="FApF"/>
</dbReference>
<feature type="signal peptide" evidence="1">
    <location>
        <begin position="1"/>
        <end position="23"/>
    </location>
</feature>
<evidence type="ECO:0008006" key="4">
    <source>
        <dbReference type="Google" id="ProtNLM"/>
    </source>
</evidence>
<name>A0A330L1V8_9BACT</name>
<reference evidence="3" key="1">
    <citation type="submission" date="2018-04" db="EMBL/GenBank/DDBJ databases">
        <authorList>
            <person name="Lucker S."/>
            <person name="Sakoula D."/>
        </authorList>
    </citation>
    <scope>NUCLEOTIDE SEQUENCE [LARGE SCALE GENOMIC DNA]</scope>
</reference>
<organism evidence="2 3">
    <name type="scientific">Nitrospira lenta</name>
    <dbReference type="NCBI Taxonomy" id="1436998"/>
    <lineage>
        <taxon>Bacteria</taxon>
        <taxon>Pseudomonadati</taxon>
        <taxon>Nitrospirota</taxon>
        <taxon>Nitrospiria</taxon>
        <taxon>Nitrospirales</taxon>
        <taxon>Nitrospiraceae</taxon>
        <taxon>Nitrospira</taxon>
    </lineage>
</organism>
<evidence type="ECO:0000313" key="2">
    <source>
        <dbReference type="EMBL" id="SPP63748.1"/>
    </source>
</evidence>
<accession>A0A330L1V8</accession>
<gene>
    <name evidence="2" type="ORF">NITLEN_10834</name>
</gene>
<dbReference type="Pfam" id="PF13557">
    <property type="entry name" value="Phenol_MetA_deg"/>
    <property type="match status" value="1"/>
</dbReference>
<dbReference type="InParanoid" id="A0A330L1V8"/>
<keyword evidence="1" id="KW-0732">Signal</keyword>
<evidence type="ECO:0000256" key="1">
    <source>
        <dbReference type="SAM" id="SignalP"/>
    </source>
</evidence>
<dbReference type="PROSITE" id="PS51257">
    <property type="entry name" value="PROKAR_LIPOPROTEIN"/>
    <property type="match status" value="1"/>
</dbReference>
<evidence type="ECO:0000313" key="3">
    <source>
        <dbReference type="Proteomes" id="UP000248168"/>
    </source>
</evidence>
<dbReference type="SUPFAM" id="SSF56935">
    <property type="entry name" value="Porins"/>
    <property type="match status" value="1"/>
</dbReference>
<keyword evidence="3" id="KW-1185">Reference proteome</keyword>
<dbReference type="Proteomes" id="UP000248168">
    <property type="component" value="Unassembled WGS sequence"/>
</dbReference>
<sequence length="371" mass="40386">MKLSGRILIAAAIVSIVISLSFAPGASASCGAVNCFVVIGSQQQVPQAGLLTVNGIYNYTPMRLLEGTSGVIPAVDQASRQMILDHHKETRTITQQATLDLNYGLTDRLGVQLTVPYMWRTHKHIDGLGEGGANGEGDPNRFSANGIGDIRVGLKYNVLPTLRNMVVLGLGVYLPTGNTHAHDSEENIMESPTQLGRGQVGLNPTVYQSYELIPHLLNQFASASYRHTFRNNDGYQFGDEYMINAGLNYVATPWLVLTGQVNYRYLVHDNFKSSLSRSATPADAPDFPGEPVVLDPTIRNRAVPTTGSTYHAFSPGFQVSLGQLVESSWTNMTSMYFYAQIPFARDSNGSLAQGTSFVFGLTRSFQLVKPS</sequence>
<feature type="chain" id="PRO_5016295081" description="Transporter" evidence="1">
    <location>
        <begin position="24"/>
        <end position="371"/>
    </location>
</feature>
<protein>
    <recommendedName>
        <fullName evidence="4">Transporter</fullName>
    </recommendedName>
</protein>
<dbReference type="EMBL" id="OUNR01000001">
    <property type="protein sequence ID" value="SPP63748.1"/>
    <property type="molecule type" value="Genomic_DNA"/>
</dbReference>
<proteinExistence type="predicted"/>
<dbReference type="AlphaFoldDB" id="A0A330L1V8"/>